<keyword evidence="2" id="KW-0539">Nucleus</keyword>
<feature type="region of interest" description="Disordered" evidence="4">
    <location>
        <begin position="122"/>
        <end position="169"/>
    </location>
</feature>
<feature type="region of interest" description="Disordered" evidence="4">
    <location>
        <begin position="80"/>
        <end position="104"/>
    </location>
</feature>
<dbReference type="EMBL" id="SRRM01000018">
    <property type="protein sequence ID" value="TKY85979.1"/>
    <property type="molecule type" value="Genomic_DNA"/>
</dbReference>
<dbReference type="GeneID" id="40727699"/>
<feature type="coiled-coil region" evidence="3">
    <location>
        <begin position="325"/>
        <end position="352"/>
    </location>
</feature>
<dbReference type="PANTHER" id="PTHR47787:SF1">
    <property type="entry name" value="CENTROMERE-BINDING PROTEIN 1"/>
    <property type="match status" value="1"/>
</dbReference>
<organism evidence="6 7">
    <name type="scientific">Sporisorium graminicola</name>
    <dbReference type="NCBI Taxonomy" id="280036"/>
    <lineage>
        <taxon>Eukaryota</taxon>
        <taxon>Fungi</taxon>
        <taxon>Dikarya</taxon>
        <taxon>Basidiomycota</taxon>
        <taxon>Ustilaginomycotina</taxon>
        <taxon>Ustilaginomycetes</taxon>
        <taxon>Ustilaginales</taxon>
        <taxon>Ustilaginaceae</taxon>
        <taxon>Sporisorium</taxon>
    </lineage>
</organism>
<name>A0A4V6ETN8_9BASI</name>
<dbReference type="InterPro" id="IPR047206">
    <property type="entry name" value="bHLHzip_scCBP1-like"/>
</dbReference>
<dbReference type="AlphaFoldDB" id="A0A4V6ETN8"/>
<dbReference type="GO" id="GO:0003700">
    <property type="term" value="F:DNA-binding transcription factor activity"/>
    <property type="evidence" value="ECO:0007669"/>
    <property type="project" value="InterPro"/>
</dbReference>
<feature type="compositionally biased region" description="Acidic residues" evidence="4">
    <location>
        <begin position="159"/>
        <end position="168"/>
    </location>
</feature>
<keyword evidence="3" id="KW-0175">Coiled coil</keyword>
<evidence type="ECO:0000256" key="1">
    <source>
        <dbReference type="ARBA" id="ARBA00023125"/>
    </source>
</evidence>
<evidence type="ECO:0000256" key="4">
    <source>
        <dbReference type="SAM" id="MobiDB-lite"/>
    </source>
</evidence>
<dbReference type="InterPro" id="IPR011598">
    <property type="entry name" value="bHLH_dom"/>
</dbReference>
<protein>
    <recommendedName>
        <fullName evidence="5">BHLH domain-containing protein</fullName>
    </recommendedName>
</protein>
<dbReference type="Pfam" id="PF00010">
    <property type="entry name" value="HLH"/>
    <property type="match status" value="1"/>
</dbReference>
<feature type="domain" description="BHLH" evidence="5">
    <location>
        <begin position="252"/>
        <end position="303"/>
    </location>
</feature>
<feature type="region of interest" description="Disordered" evidence="4">
    <location>
        <begin position="204"/>
        <end position="263"/>
    </location>
</feature>
<dbReference type="SUPFAM" id="SSF47459">
    <property type="entry name" value="HLH, helix-loop-helix DNA-binding domain"/>
    <property type="match status" value="1"/>
</dbReference>
<dbReference type="RefSeq" id="XP_029737964.1">
    <property type="nucleotide sequence ID" value="XM_029885398.1"/>
</dbReference>
<dbReference type="GO" id="GO:0046983">
    <property type="term" value="F:protein dimerization activity"/>
    <property type="evidence" value="ECO:0007669"/>
    <property type="project" value="InterPro"/>
</dbReference>
<dbReference type="GO" id="GO:0005634">
    <property type="term" value="C:nucleus"/>
    <property type="evidence" value="ECO:0007669"/>
    <property type="project" value="TreeGrafter"/>
</dbReference>
<evidence type="ECO:0000313" key="6">
    <source>
        <dbReference type="EMBL" id="TKY85979.1"/>
    </source>
</evidence>
<reference evidence="6 7" key="1">
    <citation type="submission" date="2019-05" db="EMBL/GenBank/DDBJ databases">
        <title>Sporisorium graminicola CBS 10092 draft sequencing and annotation.</title>
        <authorList>
            <person name="Solano-Gonzalez S."/>
            <person name="Caddick M.X."/>
            <person name="Darby A."/>
        </authorList>
    </citation>
    <scope>NUCLEOTIDE SEQUENCE [LARGE SCALE GENOMIC DNA]</scope>
    <source>
        <strain evidence="6 7">CBS 10092</strain>
    </source>
</reference>
<feature type="compositionally biased region" description="Polar residues" evidence="4">
    <location>
        <begin position="129"/>
        <end position="141"/>
    </location>
</feature>
<dbReference type="SMART" id="SM00353">
    <property type="entry name" value="HLH"/>
    <property type="match status" value="1"/>
</dbReference>
<evidence type="ECO:0000256" key="2">
    <source>
        <dbReference type="ARBA" id="ARBA00023242"/>
    </source>
</evidence>
<evidence type="ECO:0000313" key="7">
    <source>
        <dbReference type="Proteomes" id="UP000306050"/>
    </source>
</evidence>
<dbReference type="PROSITE" id="PS50888">
    <property type="entry name" value="BHLH"/>
    <property type="match status" value="1"/>
</dbReference>
<accession>A0A4V6ETN8</accession>
<dbReference type="PANTHER" id="PTHR47787">
    <property type="entry name" value="CENTROMERE-BINDING PROTEIN 1"/>
    <property type="match status" value="1"/>
</dbReference>
<dbReference type="KEGG" id="sgra:EX895_004804"/>
<feature type="region of interest" description="Disordered" evidence="4">
    <location>
        <begin position="1"/>
        <end position="54"/>
    </location>
</feature>
<comment type="caution">
    <text evidence="6">The sequence shown here is derived from an EMBL/GenBank/DDBJ whole genome shotgun (WGS) entry which is preliminary data.</text>
</comment>
<proteinExistence type="predicted"/>
<feature type="compositionally biased region" description="Basic and acidic residues" evidence="4">
    <location>
        <begin position="246"/>
        <end position="262"/>
    </location>
</feature>
<dbReference type="OrthoDB" id="71302at2759"/>
<dbReference type="Gene3D" id="4.10.280.10">
    <property type="entry name" value="Helix-loop-helix DNA-binding domain"/>
    <property type="match status" value="1"/>
</dbReference>
<feature type="compositionally biased region" description="Low complexity" evidence="4">
    <location>
        <begin position="27"/>
        <end position="42"/>
    </location>
</feature>
<sequence length="361" mass="37714">MSAATETAATAEHLADDQVAATHDTDAAPQEAGSAASAAAAAVLDSTTNPAERDHIERDVSNILAGLNQEQLASIVAAARASEARNADGSATGDGEGAAPFAQSMPYGLGQAASALTSIASGFKRTPGNDRTSLGTTSTTDAEAKDLGDAPPPPGTEYQAEDDKELDADTSAAIAAVKSATDSATAAAIASLGSLAAASQPASNATASSTAHPQHDGLDAADESMDYDSPNGDSSSPSRGLKRHRGPELDRQRKDNHKEVERRRRSAINEGITQLSHIVPGCDAKNTNKGAIIHAAVRYIQDLKHNEASNIEKWTLEKLLMDQAMGDLTAQLDEAQQQIERLRHELDERYTEHHEDPQGKA</sequence>
<dbReference type="CDD" id="cd11398">
    <property type="entry name" value="bHLHzip_scCBP1"/>
    <property type="match status" value="1"/>
</dbReference>
<dbReference type="GO" id="GO:0003677">
    <property type="term" value="F:DNA binding"/>
    <property type="evidence" value="ECO:0007669"/>
    <property type="project" value="UniProtKB-KW"/>
</dbReference>
<evidence type="ECO:0000259" key="5">
    <source>
        <dbReference type="PROSITE" id="PS50888"/>
    </source>
</evidence>
<dbReference type="Proteomes" id="UP000306050">
    <property type="component" value="Chromosome SGRAM_5"/>
</dbReference>
<gene>
    <name evidence="6" type="ORF">EX895_004804</name>
</gene>
<feature type="compositionally biased region" description="Low complexity" evidence="4">
    <location>
        <begin position="1"/>
        <end position="12"/>
    </location>
</feature>
<evidence type="ECO:0000256" key="3">
    <source>
        <dbReference type="SAM" id="Coils"/>
    </source>
</evidence>
<keyword evidence="7" id="KW-1185">Reference proteome</keyword>
<keyword evidence="1" id="KW-0238">DNA-binding</keyword>
<dbReference type="InterPro" id="IPR036638">
    <property type="entry name" value="HLH_DNA-bd_sf"/>
</dbReference>